<keyword evidence="6 16" id="KW-0489">Methyltransferase</keyword>
<evidence type="ECO:0000256" key="11">
    <source>
        <dbReference type="ARBA" id="ARBA00044492"/>
    </source>
</evidence>
<feature type="compositionally biased region" description="Pro residues" evidence="19">
    <location>
        <begin position="395"/>
        <end position="417"/>
    </location>
</feature>
<evidence type="ECO:0000256" key="13">
    <source>
        <dbReference type="ARBA" id="ARBA00047571"/>
    </source>
</evidence>
<feature type="domain" description="RRM" evidence="20">
    <location>
        <begin position="283"/>
        <end position="367"/>
    </location>
</feature>
<evidence type="ECO:0000256" key="17">
    <source>
        <dbReference type="PROSITE-ProRule" id="PRU00176"/>
    </source>
</evidence>
<keyword evidence="5 16" id="KW-0158">Chromosome</keyword>
<comment type="subcellular location">
    <subcellularLocation>
        <location evidence="2">Chromosome</location>
    </subcellularLocation>
    <subcellularLocation>
        <location evidence="1 16">Nucleus</location>
    </subcellularLocation>
</comment>
<evidence type="ECO:0000256" key="3">
    <source>
        <dbReference type="ARBA" id="ARBA00012182"/>
    </source>
</evidence>
<dbReference type="InterPro" id="IPR000504">
    <property type="entry name" value="RRM_dom"/>
</dbReference>
<dbReference type="InterPro" id="IPR017111">
    <property type="entry name" value="Set1_fungi"/>
</dbReference>
<dbReference type="InterPro" id="IPR046341">
    <property type="entry name" value="SET_dom_sf"/>
</dbReference>
<dbReference type="Gene3D" id="2.170.270.10">
    <property type="entry name" value="SET domain"/>
    <property type="match status" value="1"/>
</dbReference>
<dbReference type="SUPFAM" id="SSF82199">
    <property type="entry name" value="SET domain"/>
    <property type="match status" value="1"/>
</dbReference>
<dbReference type="PANTHER" id="PTHR45814:SF2">
    <property type="entry name" value="HISTONE-LYSINE N-METHYLTRANSFERASE SETD1"/>
    <property type="match status" value="1"/>
</dbReference>
<dbReference type="AlphaFoldDB" id="A0A6A6PLZ3"/>
<comment type="catalytic activity">
    <reaction evidence="15">
        <text>N(6),N(6)-dimethyl-L-lysyl(4)-[histone H3] + S-adenosyl-L-methionine = N(6),N(6),N(6)-trimethyl-L-lysyl(4)-[histone H3] + S-adenosyl-L-homocysteine + H(+)</text>
        <dbReference type="Rhea" id="RHEA:60272"/>
        <dbReference type="Rhea" id="RHEA-COMP:15537"/>
        <dbReference type="Rhea" id="RHEA-COMP:15540"/>
        <dbReference type="ChEBI" id="CHEBI:15378"/>
        <dbReference type="ChEBI" id="CHEBI:57856"/>
        <dbReference type="ChEBI" id="CHEBI:59789"/>
        <dbReference type="ChEBI" id="CHEBI:61961"/>
        <dbReference type="ChEBI" id="CHEBI:61976"/>
    </reaction>
</comment>
<feature type="compositionally biased region" description="Low complexity" evidence="19">
    <location>
        <begin position="28"/>
        <end position="37"/>
    </location>
</feature>
<feature type="region of interest" description="Disordered" evidence="19">
    <location>
        <begin position="382"/>
        <end position="446"/>
    </location>
</feature>
<keyword evidence="8 16" id="KW-0949">S-adenosyl-L-methionine</keyword>
<evidence type="ECO:0000256" key="6">
    <source>
        <dbReference type="ARBA" id="ARBA00022603"/>
    </source>
</evidence>
<comment type="subunit">
    <text evidence="16">Component of the COMPASS (Set1C) complex.</text>
</comment>
<dbReference type="Pfam" id="PF11764">
    <property type="entry name" value="N-SET"/>
    <property type="match status" value="1"/>
</dbReference>
<feature type="compositionally biased region" description="Polar residues" evidence="19">
    <location>
        <begin position="122"/>
        <end position="141"/>
    </location>
</feature>
<dbReference type="PROSITE" id="PS50280">
    <property type="entry name" value="SET"/>
    <property type="match status" value="1"/>
</dbReference>
<dbReference type="Proteomes" id="UP000799767">
    <property type="component" value="Unassembled WGS sequence"/>
</dbReference>
<evidence type="ECO:0000313" key="24">
    <source>
        <dbReference type="Proteomes" id="UP000799767"/>
    </source>
</evidence>
<dbReference type="InterPro" id="IPR035979">
    <property type="entry name" value="RBD_domain_sf"/>
</dbReference>
<evidence type="ECO:0000256" key="18">
    <source>
        <dbReference type="SAM" id="Coils"/>
    </source>
</evidence>
<evidence type="ECO:0000259" key="22">
    <source>
        <dbReference type="PROSITE" id="PS50868"/>
    </source>
</evidence>
<dbReference type="InterPro" id="IPR012677">
    <property type="entry name" value="Nucleotide-bd_a/b_plait_sf"/>
</dbReference>
<dbReference type="Pfam" id="PF11767">
    <property type="entry name" value="SET_assoc"/>
    <property type="match status" value="1"/>
</dbReference>
<dbReference type="SMART" id="SM01291">
    <property type="entry name" value="N-SET"/>
    <property type="match status" value="1"/>
</dbReference>
<feature type="domain" description="Post-SET" evidence="22">
    <location>
        <begin position="1258"/>
        <end position="1274"/>
    </location>
</feature>
<evidence type="ECO:0000256" key="1">
    <source>
        <dbReference type="ARBA" id="ARBA00004123"/>
    </source>
</evidence>
<evidence type="ECO:0000256" key="7">
    <source>
        <dbReference type="ARBA" id="ARBA00022679"/>
    </source>
</evidence>
<comment type="subunit">
    <text evidence="12">Component of the Set1C/COMPASS complex.</text>
</comment>
<dbReference type="PROSITE" id="PS50868">
    <property type="entry name" value="POST_SET"/>
    <property type="match status" value="1"/>
</dbReference>
<sequence>MSQPVGGEEAIPRIPSPGSLKRKRDAAAHASSTSTSSPGGVLNGAKLTNGAPPPPPPASRPLHPPSSDLQGTKQYHSPDSDETQPSESGDLLRGLGSASSLTSTASSVFSNNNNASAHTRHVSTTNGLTPLTSHTDSSPAKGNSPHVSADMAARNGAFSIPSSHGPLASAHTPDLSAPPLLERRAMLPPPGKAKGYRVVWDPELDGKLSKEERKRATPRKKEFGTETYQPDPPPDPRLAIPGYMSGNCRPKTHASKAILRLAPYNVAPYKRDDRHHIGPGEPQQVVAIGFDPFLPESTLRLNFGTFGSIASVQNKTDPETGSFLGIALIKYRDVPEMPAVAAAKRAEAEFNGGRIGLHTLKVELDREGRKCKRLVEQMLKRIRGDRAKERSAYDAPPPPPPADSAPPPTDSPAPPINAPKGPSAKNAAKAPEGPKAVAPPANPKSAAAALIEDEPILSKIKRKPYIHVPHSSVPVLGTTIPHLKKRLKAYDWREVRLDRTGYYVVFEDSKRGEDETERCFAECNKAALFTYNMEMECQKYGNPNYERSPSPERVLVDKKKREHFERLQKEEAEDMEIEKRNRAENLDPVHGALEQLRAELRDRIMGDIKTRIAIPIFHECLEPSKHSAKRRKHGLSDPSDNENKAPGLLFSNKDRGDASLKSRFNAHSKPLRPHDPNAQRGRKGERDSRGPANAFVDERRRRPAPKASHARGLHYRLQQMFADDEDSDDERQTSLTRDTEDQESRPMSRTSRTSTPFDTESMADTPKSKRRKVAADWDEAEEKETFDAFQKSTLGHLLHKEPEDLALRELELVVNTLPRTSKYGSRARTELFIRQRNKRDDDLFQVGLPDEAFIDDTEMPDAELESTPAAEAVKEKSVKKKRKTKKQLLEEQEALKSEAKAAKAAGKQEALLTARKLEQKARELVDYVEFEPTNVHLRFTHDKPRRTVEDDEGLVLDIDGWQETIKDDEDLAFLRKALVEEISYDIGDAKLWAWRQKEIKTLNSGSTGPVQGETGIDGYYVPNATGSARTEGIKKILNEEKSKYLPHRIKVQKAREERQAQAKADPNAAAEAARIAAAESSAMKATSRTNRVNTRRLVNDINFQKQALSHANAGNSDADVALRFNMLKKRKKLVKFDRSAIHGWGLYAQENIAVNDLIIEYVGEKVRQKVADLRELKYDRQGVGSSYLFRMMDDEIVDATKKGGIARFINHSCSPNCTAKIIKVEGTPRIVIYALKDIWKNEELTYDYKFEREINSTDRIPCLCGSANCKGFLN</sequence>
<dbReference type="InterPro" id="IPR001214">
    <property type="entry name" value="SET_dom"/>
</dbReference>
<dbReference type="RefSeq" id="XP_033587629.1">
    <property type="nucleotide sequence ID" value="XM_033734096.1"/>
</dbReference>
<feature type="region of interest" description="Disordered" evidence="19">
    <location>
        <begin position="209"/>
        <end position="236"/>
    </location>
</feature>
<organism evidence="23 24">
    <name type="scientific">Neohortaea acidophila</name>
    <dbReference type="NCBI Taxonomy" id="245834"/>
    <lineage>
        <taxon>Eukaryota</taxon>
        <taxon>Fungi</taxon>
        <taxon>Dikarya</taxon>
        <taxon>Ascomycota</taxon>
        <taxon>Pezizomycotina</taxon>
        <taxon>Dothideomycetes</taxon>
        <taxon>Dothideomycetidae</taxon>
        <taxon>Mycosphaerellales</taxon>
        <taxon>Teratosphaeriaceae</taxon>
        <taxon>Neohortaea</taxon>
    </lineage>
</organism>
<feature type="domain" description="SET" evidence="21">
    <location>
        <begin position="1132"/>
        <end position="1249"/>
    </location>
</feature>
<evidence type="ECO:0000259" key="21">
    <source>
        <dbReference type="PROSITE" id="PS50280"/>
    </source>
</evidence>
<evidence type="ECO:0000256" key="14">
    <source>
        <dbReference type="ARBA" id="ARBA00047583"/>
    </source>
</evidence>
<feature type="compositionally biased region" description="Low complexity" evidence="19">
    <location>
        <begin position="94"/>
        <end position="117"/>
    </location>
</feature>
<feature type="region of interest" description="Disordered" evidence="19">
    <location>
        <begin position="1"/>
        <end position="176"/>
    </location>
</feature>
<dbReference type="GO" id="GO:0005694">
    <property type="term" value="C:chromosome"/>
    <property type="evidence" value="ECO:0007669"/>
    <property type="project" value="UniProtKB-SubCell"/>
</dbReference>
<proteinExistence type="predicted"/>
<feature type="compositionally biased region" description="Low complexity" evidence="19">
    <location>
        <begin position="747"/>
        <end position="756"/>
    </location>
</feature>
<dbReference type="GeneID" id="54475098"/>
<dbReference type="GO" id="GO:0048188">
    <property type="term" value="C:Set1C/COMPASS complex"/>
    <property type="evidence" value="ECO:0007669"/>
    <property type="project" value="InterPro"/>
</dbReference>
<keyword evidence="18" id="KW-0175">Coiled coil</keyword>
<comment type="function">
    <text evidence="11">Catalytic component of the COMPASS (Set1C) complex that specifically mono-, di- and trimethylates histone H3 to form H3K4me1/2/3. Binds RNAs which might negatively affect its histone methyltransferase activity. COMPASS recognizes ubiquitinated H2B on one face of the nucleosome which stimulates the methylation of H3 on the opposing face.</text>
</comment>
<evidence type="ECO:0000256" key="16">
    <source>
        <dbReference type="PIRNR" id="PIRNR037104"/>
    </source>
</evidence>
<reference evidence="23" key="1">
    <citation type="journal article" date="2020" name="Stud. Mycol.">
        <title>101 Dothideomycetes genomes: a test case for predicting lifestyles and emergence of pathogens.</title>
        <authorList>
            <person name="Haridas S."/>
            <person name="Albert R."/>
            <person name="Binder M."/>
            <person name="Bloem J."/>
            <person name="Labutti K."/>
            <person name="Salamov A."/>
            <person name="Andreopoulos B."/>
            <person name="Baker S."/>
            <person name="Barry K."/>
            <person name="Bills G."/>
            <person name="Bluhm B."/>
            <person name="Cannon C."/>
            <person name="Castanera R."/>
            <person name="Culley D."/>
            <person name="Daum C."/>
            <person name="Ezra D."/>
            <person name="Gonzalez J."/>
            <person name="Henrissat B."/>
            <person name="Kuo A."/>
            <person name="Liang C."/>
            <person name="Lipzen A."/>
            <person name="Lutzoni F."/>
            <person name="Magnuson J."/>
            <person name="Mondo S."/>
            <person name="Nolan M."/>
            <person name="Ohm R."/>
            <person name="Pangilinan J."/>
            <person name="Park H.-J."/>
            <person name="Ramirez L."/>
            <person name="Alfaro M."/>
            <person name="Sun H."/>
            <person name="Tritt A."/>
            <person name="Yoshinaga Y."/>
            <person name="Zwiers L.-H."/>
            <person name="Turgeon B."/>
            <person name="Goodwin S."/>
            <person name="Spatafora J."/>
            <person name="Crous P."/>
            <person name="Grigoriev I."/>
        </authorList>
    </citation>
    <scope>NUCLEOTIDE SEQUENCE</scope>
    <source>
        <strain evidence="23">CBS 113389</strain>
    </source>
</reference>
<accession>A0A6A6PLZ3</accession>
<dbReference type="PROSITE" id="PS50102">
    <property type="entry name" value="RRM"/>
    <property type="match status" value="1"/>
</dbReference>
<dbReference type="SMART" id="SM00317">
    <property type="entry name" value="SET"/>
    <property type="match status" value="1"/>
</dbReference>
<dbReference type="Pfam" id="PF00856">
    <property type="entry name" value="SET"/>
    <property type="match status" value="1"/>
</dbReference>
<evidence type="ECO:0000256" key="12">
    <source>
        <dbReference type="ARBA" id="ARBA00044515"/>
    </source>
</evidence>
<dbReference type="PANTHER" id="PTHR45814">
    <property type="entry name" value="HISTONE-LYSINE N-METHYLTRANSFERASE SETD1"/>
    <property type="match status" value="1"/>
</dbReference>
<keyword evidence="17" id="KW-0694">RNA-binding</keyword>
<dbReference type="InterPro" id="IPR003616">
    <property type="entry name" value="Post-SET_dom"/>
</dbReference>
<comment type="function">
    <text evidence="16">Catalytic component of the COMPASS (Set1C) complex that specifically mono-, di- and trimethylates histone H3 to form H3K4me1/2/3. COMPASS recognizes ubiquitinated H2B on one face of the nucleosome which stimulates the methylation of H3 on the opposing face.</text>
</comment>
<evidence type="ECO:0000256" key="10">
    <source>
        <dbReference type="ARBA" id="ARBA00023242"/>
    </source>
</evidence>
<dbReference type="SUPFAM" id="SSF54928">
    <property type="entry name" value="RNA-binding domain, RBD"/>
    <property type="match status" value="1"/>
</dbReference>
<dbReference type="EMBL" id="MU001638">
    <property type="protein sequence ID" value="KAF2481059.1"/>
    <property type="molecule type" value="Genomic_DNA"/>
</dbReference>
<evidence type="ECO:0000256" key="2">
    <source>
        <dbReference type="ARBA" id="ARBA00004286"/>
    </source>
</evidence>
<dbReference type="SMART" id="SM00508">
    <property type="entry name" value="PostSET"/>
    <property type="match status" value="1"/>
</dbReference>
<comment type="catalytic activity">
    <reaction evidence="13 16">
        <text>L-lysyl(4)-[histone H3] + 3 S-adenosyl-L-methionine = N(6),N(6),N(6)-trimethyl-L-lysyl(4)-[histone H3] + 3 S-adenosyl-L-homocysteine + 3 H(+)</text>
        <dbReference type="Rhea" id="RHEA:60260"/>
        <dbReference type="Rhea" id="RHEA-COMP:15537"/>
        <dbReference type="Rhea" id="RHEA-COMP:15547"/>
        <dbReference type="ChEBI" id="CHEBI:15378"/>
        <dbReference type="ChEBI" id="CHEBI:29969"/>
        <dbReference type="ChEBI" id="CHEBI:57856"/>
        <dbReference type="ChEBI" id="CHEBI:59789"/>
        <dbReference type="ChEBI" id="CHEBI:61961"/>
        <dbReference type="EC" id="2.1.1.354"/>
    </reaction>
</comment>
<evidence type="ECO:0000313" key="23">
    <source>
        <dbReference type="EMBL" id="KAF2481059.1"/>
    </source>
</evidence>
<name>A0A6A6PLZ3_9PEZI</name>
<evidence type="ECO:0000256" key="8">
    <source>
        <dbReference type="ARBA" id="ARBA00022691"/>
    </source>
</evidence>
<feature type="compositionally biased region" description="Basic and acidic residues" evidence="19">
    <location>
        <begin position="209"/>
        <end position="224"/>
    </location>
</feature>
<evidence type="ECO:0000256" key="15">
    <source>
        <dbReference type="ARBA" id="ARBA00049129"/>
    </source>
</evidence>
<feature type="region of interest" description="Disordered" evidence="19">
    <location>
        <begin position="625"/>
        <end position="776"/>
    </location>
</feature>
<feature type="compositionally biased region" description="Polar residues" evidence="19">
    <location>
        <begin position="68"/>
        <end position="87"/>
    </location>
</feature>
<dbReference type="GO" id="GO:0140999">
    <property type="term" value="F:histone H3K4 trimethyltransferase activity"/>
    <property type="evidence" value="ECO:0007669"/>
    <property type="project" value="UniProtKB-EC"/>
</dbReference>
<dbReference type="OrthoDB" id="308383at2759"/>
<evidence type="ECO:0000256" key="4">
    <source>
        <dbReference type="ARBA" id="ARBA00015839"/>
    </source>
</evidence>
<feature type="coiled-coil region" evidence="18">
    <location>
        <begin position="878"/>
        <end position="909"/>
    </location>
</feature>
<gene>
    <name evidence="23" type="ORF">BDY17DRAFT_300631</name>
</gene>
<dbReference type="InterPro" id="IPR024657">
    <property type="entry name" value="COMPASS_Set1_N-SET"/>
</dbReference>
<evidence type="ECO:0000256" key="9">
    <source>
        <dbReference type="ARBA" id="ARBA00022853"/>
    </source>
</evidence>
<feature type="compositionally biased region" description="Basic and acidic residues" evidence="19">
    <location>
        <begin position="382"/>
        <end position="392"/>
    </location>
</feature>
<feature type="compositionally biased region" description="Low complexity" evidence="19">
    <location>
        <begin position="434"/>
        <end position="446"/>
    </location>
</feature>
<dbReference type="InterPro" id="IPR044570">
    <property type="entry name" value="Set1-like"/>
</dbReference>
<evidence type="ECO:0000259" key="20">
    <source>
        <dbReference type="PROSITE" id="PS50102"/>
    </source>
</evidence>
<feature type="compositionally biased region" description="Basic and acidic residues" evidence="19">
    <location>
        <begin position="672"/>
        <end position="689"/>
    </location>
</feature>
<dbReference type="PROSITE" id="PS51572">
    <property type="entry name" value="SAM_MT43_1"/>
    <property type="match status" value="1"/>
</dbReference>
<dbReference type="EC" id="2.1.1.354" evidence="3 16"/>
<feature type="compositionally biased region" description="Pro residues" evidence="19">
    <location>
        <begin position="51"/>
        <end position="64"/>
    </location>
</feature>
<protein>
    <recommendedName>
        <fullName evidence="4 16">Histone-lysine N-methyltransferase, H3 lysine-4 specific</fullName>
        <ecNumber evidence="3 16">2.1.1.354</ecNumber>
    </recommendedName>
</protein>
<evidence type="ECO:0000256" key="5">
    <source>
        <dbReference type="ARBA" id="ARBA00022454"/>
    </source>
</evidence>
<dbReference type="GO" id="GO:0032259">
    <property type="term" value="P:methylation"/>
    <property type="evidence" value="ECO:0007669"/>
    <property type="project" value="UniProtKB-KW"/>
</dbReference>
<dbReference type="InterPro" id="IPR024636">
    <property type="entry name" value="SET_assoc"/>
</dbReference>
<keyword evidence="10 16" id="KW-0539">Nucleus</keyword>
<dbReference type="GO" id="GO:0003723">
    <property type="term" value="F:RNA binding"/>
    <property type="evidence" value="ECO:0007669"/>
    <property type="project" value="UniProtKB-UniRule"/>
</dbReference>
<dbReference type="Gene3D" id="3.30.70.330">
    <property type="match status" value="1"/>
</dbReference>
<evidence type="ECO:0000256" key="19">
    <source>
        <dbReference type="SAM" id="MobiDB-lite"/>
    </source>
</evidence>
<feature type="compositionally biased region" description="Basic and acidic residues" evidence="19">
    <location>
        <begin position="737"/>
        <end position="746"/>
    </location>
</feature>
<keyword evidence="7 16" id="KW-0808">Transferase</keyword>
<comment type="catalytic activity">
    <reaction evidence="14">
        <text>N(6)-methyl-L-lysyl(4)-[histone H3] + S-adenosyl-L-methionine = N(6),N(6)-dimethyl-L-lysyl(4)-[histone H3] + S-adenosyl-L-homocysteine + H(+)</text>
        <dbReference type="Rhea" id="RHEA:60268"/>
        <dbReference type="Rhea" id="RHEA-COMP:15540"/>
        <dbReference type="Rhea" id="RHEA-COMP:15543"/>
        <dbReference type="ChEBI" id="CHEBI:15378"/>
        <dbReference type="ChEBI" id="CHEBI:57856"/>
        <dbReference type="ChEBI" id="CHEBI:59789"/>
        <dbReference type="ChEBI" id="CHEBI:61929"/>
        <dbReference type="ChEBI" id="CHEBI:61976"/>
    </reaction>
</comment>
<keyword evidence="9 16" id="KW-0156">Chromatin regulator</keyword>
<keyword evidence="24" id="KW-1185">Reference proteome</keyword>
<dbReference type="PIRSF" id="PIRSF037104">
    <property type="entry name" value="Histone_H3-K4_mtfrase_Set1_fun"/>
    <property type="match status" value="1"/>
</dbReference>
<feature type="compositionally biased region" description="Basic residues" evidence="19">
    <location>
        <begin position="701"/>
        <end position="714"/>
    </location>
</feature>